<feature type="region of interest" description="Disordered" evidence="1">
    <location>
        <begin position="1"/>
        <end position="109"/>
    </location>
</feature>
<dbReference type="InterPro" id="IPR036259">
    <property type="entry name" value="MFS_trans_sf"/>
</dbReference>
<name>A0A6A6UAX9_9PEZI</name>
<feature type="compositionally biased region" description="Polar residues" evidence="1">
    <location>
        <begin position="19"/>
        <end position="30"/>
    </location>
</feature>
<evidence type="ECO:0000313" key="3">
    <source>
        <dbReference type="EMBL" id="KAF2668597.1"/>
    </source>
</evidence>
<protein>
    <recommendedName>
        <fullName evidence="5">Transmembrane protein</fullName>
    </recommendedName>
</protein>
<keyword evidence="2" id="KW-1133">Transmembrane helix</keyword>
<dbReference type="OrthoDB" id="5420214at2759"/>
<sequence length="302" mass="33815">MSTYTHYSPPRSPSKEQPQRLSNPFSTGPSSPNPIDDADISSIENSQWISYGAGKPRAWPTGNKPENTQRDIKTPARPDSARLSSDDSSNKLSPRPISILPPQPVTPIDPEKAQLALDQSTSYEFHPNDNYHETREDVKAKSLQILVYLSAPVFLISLILALWAVFALFIFLIITPFSIFRRSKRTPRERALILLAPALKLHLSCICATLHSDVFSSYSIPLLVVVLLLAPVISIAVAISAWTAAFFWFFAAIIGDPEGTESESRRSSFLKEEDEDGKASVISVRNWWKRWLMKAMRGDARY</sequence>
<gene>
    <name evidence="3" type="ORF">BT63DRAFT_479994</name>
</gene>
<organism evidence="3 4">
    <name type="scientific">Microthyrium microscopicum</name>
    <dbReference type="NCBI Taxonomy" id="703497"/>
    <lineage>
        <taxon>Eukaryota</taxon>
        <taxon>Fungi</taxon>
        <taxon>Dikarya</taxon>
        <taxon>Ascomycota</taxon>
        <taxon>Pezizomycotina</taxon>
        <taxon>Dothideomycetes</taxon>
        <taxon>Dothideomycetes incertae sedis</taxon>
        <taxon>Microthyriales</taxon>
        <taxon>Microthyriaceae</taxon>
        <taxon>Microthyrium</taxon>
    </lineage>
</organism>
<evidence type="ECO:0008006" key="5">
    <source>
        <dbReference type="Google" id="ProtNLM"/>
    </source>
</evidence>
<feature type="compositionally biased region" description="Basic and acidic residues" evidence="1">
    <location>
        <begin position="67"/>
        <end position="89"/>
    </location>
</feature>
<accession>A0A6A6UAX9</accession>
<proteinExistence type="predicted"/>
<evidence type="ECO:0000256" key="2">
    <source>
        <dbReference type="SAM" id="Phobius"/>
    </source>
</evidence>
<dbReference type="SUPFAM" id="SSF103473">
    <property type="entry name" value="MFS general substrate transporter"/>
    <property type="match status" value="1"/>
</dbReference>
<evidence type="ECO:0000256" key="1">
    <source>
        <dbReference type="SAM" id="MobiDB-lite"/>
    </source>
</evidence>
<feature type="transmembrane region" description="Helical" evidence="2">
    <location>
        <begin position="146"/>
        <end position="179"/>
    </location>
</feature>
<feature type="transmembrane region" description="Helical" evidence="2">
    <location>
        <begin position="191"/>
        <end position="212"/>
    </location>
</feature>
<dbReference type="EMBL" id="MU004236">
    <property type="protein sequence ID" value="KAF2668597.1"/>
    <property type="molecule type" value="Genomic_DNA"/>
</dbReference>
<feature type="transmembrane region" description="Helical" evidence="2">
    <location>
        <begin position="218"/>
        <end position="251"/>
    </location>
</feature>
<reference evidence="3" key="1">
    <citation type="journal article" date="2020" name="Stud. Mycol.">
        <title>101 Dothideomycetes genomes: a test case for predicting lifestyles and emergence of pathogens.</title>
        <authorList>
            <person name="Haridas S."/>
            <person name="Albert R."/>
            <person name="Binder M."/>
            <person name="Bloem J."/>
            <person name="Labutti K."/>
            <person name="Salamov A."/>
            <person name="Andreopoulos B."/>
            <person name="Baker S."/>
            <person name="Barry K."/>
            <person name="Bills G."/>
            <person name="Bluhm B."/>
            <person name="Cannon C."/>
            <person name="Castanera R."/>
            <person name="Culley D."/>
            <person name="Daum C."/>
            <person name="Ezra D."/>
            <person name="Gonzalez J."/>
            <person name="Henrissat B."/>
            <person name="Kuo A."/>
            <person name="Liang C."/>
            <person name="Lipzen A."/>
            <person name="Lutzoni F."/>
            <person name="Magnuson J."/>
            <person name="Mondo S."/>
            <person name="Nolan M."/>
            <person name="Ohm R."/>
            <person name="Pangilinan J."/>
            <person name="Park H.-J."/>
            <person name="Ramirez L."/>
            <person name="Alfaro M."/>
            <person name="Sun H."/>
            <person name="Tritt A."/>
            <person name="Yoshinaga Y."/>
            <person name="Zwiers L.-H."/>
            <person name="Turgeon B."/>
            <person name="Goodwin S."/>
            <person name="Spatafora J."/>
            <person name="Crous P."/>
            <person name="Grigoriev I."/>
        </authorList>
    </citation>
    <scope>NUCLEOTIDE SEQUENCE</scope>
    <source>
        <strain evidence="3">CBS 115976</strain>
    </source>
</reference>
<keyword evidence="2" id="KW-0812">Transmembrane</keyword>
<dbReference type="AlphaFoldDB" id="A0A6A6UAX9"/>
<keyword evidence="2" id="KW-0472">Membrane</keyword>
<dbReference type="Proteomes" id="UP000799302">
    <property type="component" value="Unassembled WGS sequence"/>
</dbReference>
<evidence type="ECO:0000313" key="4">
    <source>
        <dbReference type="Proteomes" id="UP000799302"/>
    </source>
</evidence>
<keyword evidence="4" id="KW-1185">Reference proteome</keyword>